<gene>
    <name evidence="16" type="ORF">RJT34_19974</name>
</gene>
<accession>A0AAN9P4I9</accession>
<evidence type="ECO:0000256" key="1">
    <source>
        <dbReference type="ARBA" id="ARBA00004251"/>
    </source>
</evidence>
<dbReference type="Gene3D" id="1.10.510.10">
    <property type="entry name" value="Transferase(Phosphotransferase) domain 1"/>
    <property type="match status" value="1"/>
</dbReference>
<keyword evidence="11" id="KW-0812">Transmembrane</keyword>
<dbReference type="PANTHER" id="PTHR27002:SF926">
    <property type="entry name" value="OS07G0535800 PROTEIN"/>
    <property type="match status" value="1"/>
</dbReference>
<keyword evidence="10" id="KW-0325">Glycoprotein</keyword>
<dbReference type="Gene3D" id="2.90.10.10">
    <property type="entry name" value="Bulb-type lectin domain"/>
    <property type="match status" value="1"/>
</dbReference>
<keyword evidence="6" id="KW-0547">Nucleotide-binding</keyword>
<dbReference type="SUPFAM" id="SSF56112">
    <property type="entry name" value="Protein kinase-like (PK-like)"/>
    <property type="match status" value="1"/>
</dbReference>
<dbReference type="GO" id="GO:0004674">
    <property type="term" value="F:protein serine/threonine kinase activity"/>
    <property type="evidence" value="ECO:0007669"/>
    <property type="project" value="UniProtKB-KW"/>
</dbReference>
<evidence type="ECO:0000256" key="7">
    <source>
        <dbReference type="ARBA" id="ARBA00022777"/>
    </source>
</evidence>
<evidence type="ECO:0000256" key="8">
    <source>
        <dbReference type="ARBA" id="ARBA00022840"/>
    </source>
</evidence>
<evidence type="ECO:0000256" key="9">
    <source>
        <dbReference type="ARBA" id="ARBA00023157"/>
    </source>
</evidence>
<dbReference type="PROSITE" id="PS50927">
    <property type="entry name" value="BULB_LECTIN"/>
    <property type="match status" value="1"/>
</dbReference>
<evidence type="ECO:0000313" key="17">
    <source>
        <dbReference type="Proteomes" id="UP001359559"/>
    </source>
</evidence>
<dbReference type="GO" id="GO:0005886">
    <property type="term" value="C:plasma membrane"/>
    <property type="evidence" value="ECO:0007669"/>
    <property type="project" value="UniProtKB-SubCell"/>
</dbReference>
<dbReference type="CDD" id="cd00028">
    <property type="entry name" value="B_lectin"/>
    <property type="match status" value="1"/>
</dbReference>
<evidence type="ECO:0000256" key="6">
    <source>
        <dbReference type="ARBA" id="ARBA00022741"/>
    </source>
</evidence>
<dbReference type="Pfam" id="PF00069">
    <property type="entry name" value="Pkinase"/>
    <property type="match status" value="1"/>
</dbReference>
<dbReference type="SMART" id="SM00108">
    <property type="entry name" value="B_lectin"/>
    <property type="match status" value="1"/>
</dbReference>
<feature type="chain" id="PRO_5043001799" evidence="12">
    <location>
        <begin position="23"/>
        <end position="556"/>
    </location>
</feature>
<organism evidence="16 17">
    <name type="scientific">Clitoria ternatea</name>
    <name type="common">Butterfly pea</name>
    <dbReference type="NCBI Taxonomy" id="43366"/>
    <lineage>
        <taxon>Eukaryota</taxon>
        <taxon>Viridiplantae</taxon>
        <taxon>Streptophyta</taxon>
        <taxon>Embryophyta</taxon>
        <taxon>Tracheophyta</taxon>
        <taxon>Spermatophyta</taxon>
        <taxon>Magnoliopsida</taxon>
        <taxon>eudicotyledons</taxon>
        <taxon>Gunneridae</taxon>
        <taxon>Pentapetalae</taxon>
        <taxon>rosids</taxon>
        <taxon>fabids</taxon>
        <taxon>Fabales</taxon>
        <taxon>Fabaceae</taxon>
        <taxon>Papilionoideae</taxon>
        <taxon>50 kb inversion clade</taxon>
        <taxon>NPAAA clade</taxon>
        <taxon>indigoferoid/millettioid clade</taxon>
        <taxon>Phaseoleae</taxon>
        <taxon>Clitoria</taxon>
    </lineage>
</organism>
<dbReference type="PROSITE" id="PS50011">
    <property type="entry name" value="PROTEIN_KINASE_DOM"/>
    <property type="match status" value="1"/>
</dbReference>
<keyword evidence="3" id="KW-0723">Serine/threonine-protein kinase</keyword>
<evidence type="ECO:0000256" key="4">
    <source>
        <dbReference type="ARBA" id="ARBA00022679"/>
    </source>
</evidence>
<sequence>MTFNEKTLCFIIFTCFLYLAKPSNLMEDTLLQGHQLAATNHLISSSGLYTLRFFQLDGSEDNKFYLGISAHKYYIWVANRDNPIHDGPGVLTIDEFGNLKIFSSTTTFMLHSVETASNKSVSATLLDTGNLVLHELNTNGSVKRVLWQSFDYPTDTLVPGMRLSYDKLTGHNWSITARRSYMTLWSGSFSLSLDPKTNQLVSRWRGTIVWSSGQWENGRFRNWNSSEFSFTYFSNEKETYYEYASVSGHIIMDPLGILNASGISYSRVDGEIPRGCSMPSAAKCREDDDLYLPSWTSFGEMSRKGFIFDESENMTLSDCWMKCLNNCSCEAYTFANQDLTGCEIWSRGAAHFFQIDTAIGRPIFFFRSGTKATGKHRRIWIVGAMVGVILLIITSMTCFIMFWRKQKERDFGMARIFRLTGCEEKTNRVVGTYGYMSPEYAMRGVISTKIDVYSFGVLLLEIVSGKKNNSDYPLNLIGYAWQLWNQGEALKLLDIALNGPCPNIQVLRCIHIGLLCIQDRARDRPIILYLIRNGHVQPHLLRLFKMPSCLQLTVVH</sequence>
<keyword evidence="11" id="KW-0472">Membrane</keyword>
<evidence type="ECO:0000259" key="14">
    <source>
        <dbReference type="PROSITE" id="PS50927"/>
    </source>
</evidence>
<protein>
    <submittedName>
        <fullName evidence="16">Uncharacterized protein</fullName>
    </submittedName>
</protein>
<evidence type="ECO:0000259" key="15">
    <source>
        <dbReference type="PROSITE" id="PS50948"/>
    </source>
</evidence>
<feature type="domain" description="Apple" evidence="15">
    <location>
        <begin position="284"/>
        <end position="368"/>
    </location>
</feature>
<proteinExistence type="predicted"/>
<feature type="transmembrane region" description="Helical" evidence="11">
    <location>
        <begin position="379"/>
        <end position="403"/>
    </location>
</feature>
<evidence type="ECO:0000256" key="11">
    <source>
        <dbReference type="SAM" id="Phobius"/>
    </source>
</evidence>
<keyword evidence="7" id="KW-0418">Kinase</keyword>
<dbReference type="GO" id="GO:0005524">
    <property type="term" value="F:ATP binding"/>
    <property type="evidence" value="ECO:0007669"/>
    <property type="project" value="UniProtKB-KW"/>
</dbReference>
<dbReference type="InterPro" id="IPR003609">
    <property type="entry name" value="Pan_app"/>
</dbReference>
<dbReference type="InterPro" id="IPR001480">
    <property type="entry name" value="Bulb-type_lectin_dom"/>
</dbReference>
<dbReference type="InterPro" id="IPR036426">
    <property type="entry name" value="Bulb-type_lectin_dom_sf"/>
</dbReference>
<dbReference type="SUPFAM" id="SSF51110">
    <property type="entry name" value="alpha-D-mannose-specific plant lectins"/>
    <property type="match status" value="1"/>
</dbReference>
<keyword evidence="4" id="KW-0808">Transferase</keyword>
<reference evidence="16 17" key="1">
    <citation type="submission" date="2024-01" db="EMBL/GenBank/DDBJ databases">
        <title>The genomes of 5 underutilized Papilionoideae crops provide insights into root nodulation and disease resistance.</title>
        <authorList>
            <person name="Yuan L."/>
        </authorList>
    </citation>
    <scope>NUCLEOTIDE SEQUENCE [LARGE SCALE GENOMIC DNA]</scope>
    <source>
        <strain evidence="16">LY-2023</strain>
        <tissue evidence="16">Leaf</tissue>
    </source>
</reference>
<keyword evidence="5 12" id="KW-0732">Signal</keyword>
<dbReference type="Pfam" id="PF01453">
    <property type="entry name" value="B_lectin"/>
    <property type="match status" value="1"/>
</dbReference>
<keyword evidence="8" id="KW-0067">ATP-binding</keyword>
<evidence type="ECO:0000256" key="5">
    <source>
        <dbReference type="ARBA" id="ARBA00022729"/>
    </source>
</evidence>
<keyword evidence="17" id="KW-1185">Reference proteome</keyword>
<evidence type="ECO:0000256" key="3">
    <source>
        <dbReference type="ARBA" id="ARBA00022527"/>
    </source>
</evidence>
<evidence type="ECO:0000256" key="2">
    <source>
        <dbReference type="ARBA" id="ARBA00022475"/>
    </source>
</evidence>
<keyword evidence="2" id="KW-1003">Cell membrane</keyword>
<evidence type="ECO:0000256" key="10">
    <source>
        <dbReference type="ARBA" id="ARBA00023180"/>
    </source>
</evidence>
<keyword evidence="11" id="KW-1133">Transmembrane helix</keyword>
<dbReference type="EMBL" id="JAYKXN010000005">
    <property type="protein sequence ID" value="KAK7285212.1"/>
    <property type="molecule type" value="Genomic_DNA"/>
</dbReference>
<dbReference type="SMART" id="SM00473">
    <property type="entry name" value="PAN_AP"/>
    <property type="match status" value="1"/>
</dbReference>
<name>A0AAN9P4I9_CLITE</name>
<dbReference type="AlphaFoldDB" id="A0AAN9P4I9"/>
<comment type="caution">
    <text evidence="16">The sequence shown here is derived from an EMBL/GenBank/DDBJ whole genome shotgun (WGS) entry which is preliminary data.</text>
</comment>
<feature type="domain" description="Protein kinase" evidence="13">
    <location>
        <begin position="178"/>
        <end position="540"/>
    </location>
</feature>
<evidence type="ECO:0000256" key="12">
    <source>
        <dbReference type="SAM" id="SignalP"/>
    </source>
</evidence>
<dbReference type="PROSITE" id="PS50948">
    <property type="entry name" value="PAN"/>
    <property type="match status" value="1"/>
</dbReference>
<keyword evidence="9" id="KW-1015">Disulfide bond</keyword>
<comment type="subcellular location">
    <subcellularLocation>
        <location evidence="1">Cell membrane</location>
        <topology evidence="1">Single-pass type I membrane protein</topology>
    </subcellularLocation>
</comment>
<feature type="signal peptide" evidence="12">
    <location>
        <begin position="1"/>
        <end position="22"/>
    </location>
</feature>
<feature type="domain" description="Bulb-type lectin" evidence="14">
    <location>
        <begin position="27"/>
        <end position="146"/>
    </location>
</feature>
<evidence type="ECO:0000259" key="13">
    <source>
        <dbReference type="PROSITE" id="PS50011"/>
    </source>
</evidence>
<dbReference type="PANTHER" id="PTHR27002">
    <property type="entry name" value="RECEPTOR-LIKE SERINE/THREONINE-PROTEIN KINASE SD1-8"/>
    <property type="match status" value="1"/>
</dbReference>
<dbReference type="Pfam" id="PF08276">
    <property type="entry name" value="PAN_2"/>
    <property type="match status" value="1"/>
</dbReference>
<evidence type="ECO:0000313" key="16">
    <source>
        <dbReference type="EMBL" id="KAK7285212.1"/>
    </source>
</evidence>
<dbReference type="InterPro" id="IPR011009">
    <property type="entry name" value="Kinase-like_dom_sf"/>
</dbReference>
<dbReference type="InterPro" id="IPR000719">
    <property type="entry name" value="Prot_kinase_dom"/>
</dbReference>
<dbReference type="Proteomes" id="UP001359559">
    <property type="component" value="Unassembled WGS sequence"/>
</dbReference>